<gene>
    <name evidence="5" type="ORF">DF3PB_40012</name>
</gene>
<evidence type="ECO:0000256" key="1">
    <source>
        <dbReference type="ARBA" id="ARBA00011975"/>
    </source>
</evidence>
<name>A0A380TFK4_9ZZZZ</name>
<dbReference type="InterPro" id="IPR001525">
    <property type="entry name" value="C5_MeTfrase"/>
</dbReference>
<dbReference type="Pfam" id="PF00145">
    <property type="entry name" value="DNA_methylase"/>
    <property type="match status" value="2"/>
</dbReference>
<evidence type="ECO:0000256" key="4">
    <source>
        <dbReference type="ARBA" id="ARBA00022691"/>
    </source>
</evidence>
<evidence type="ECO:0000313" key="5">
    <source>
        <dbReference type="EMBL" id="SUS07215.1"/>
    </source>
</evidence>
<dbReference type="InterPro" id="IPR031303">
    <property type="entry name" value="C5_meth_CS"/>
</dbReference>
<dbReference type="InterPro" id="IPR050390">
    <property type="entry name" value="C5-Methyltransferase"/>
</dbReference>
<keyword evidence="3" id="KW-0808">Transferase</keyword>
<proteinExistence type="predicted"/>
<dbReference type="InterPro" id="IPR029063">
    <property type="entry name" value="SAM-dependent_MTases_sf"/>
</dbReference>
<accession>A0A380TFK4</accession>
<dbReference type="AlphaFoldDB" id="A0A380TFK4"/>
<dbReference type="GO" id="GO:0003677">
    <property type="term" value="F:DNA binding"/>
    <property type="evidence" value="ECO:0007669"/>
    <property type="project" value="TreeGrafter"/>
</dbReference>
<organism evidence="5">
    <name type="scientific">metagenome</name>
    <dbReference type="NCBI Taxonomy" id="256318"/>
    <lineage>
        <taxon>unclassified sequences</taxon>
        <taxon>metagenomes</taxon>
    </lineage>
</organism>
<evidence type="ECO:0000256" key="3">
    <source>
        <dbReference type="ARBA" id="ARBA00022679"/>
    </source>
</evidence>
<reference evidence="5" key="1">
    <citation type="submission" date="2018-07" db="EMBL/GenBank/DDBJ databases">
        <authorList>
            <person name="Quirk P.G."/>
            <person name="Krulwich T.A."/>
        </authorList>
    </citation>
    <scope>NUCLEOTIDE SEQUENCE</scope>
</reference>
<keyword evidence="2" id="KW-0489">Methyltransferase</keyword>
<evidence type="ECO:0000256" key="2">
    <source>
        <dbReference type="ARBA" id="ARBA00022603"/>
    </source>
</evidence>
<dbReference type="PROSITE" id="PS00095">
    <property type="entry name" value="C5_MTASE_2"/>
    <property type="match status" value="1"/>
</dbReference>
<dbReference type="GO" id="GO:0032259">
    <property type="term" value="P:methylation"/>
    <property type="evidence" value="ECO:0007669"/>
    <property type="project" value="UniProtKB-KW"/>
</dbReference>
<dbReference type="GO" id="GO:0005634">
    <property type="term" value="C:nucleus"/>
    <property type="evidence" value="ECO:0007669"/>
    <property type="project" value="TreeGrafter"/>
</dbReference>
<dbReference type="PRINTS" id="PR00105">
    <property type="entry name" value="C5METTRFRASE"/>
</dbReference>
<dbReference type="GO" id="GO:0003886">
    <property type="term" value="F:DNA (cytosine-5-)-methyltransferase activity"/>
    <property type="evidence" value="ECO:0007669"/>
    <property type="project" value="UniProtKB-EC"/>
</dbReference>
<dbReference type="GO" id="GO:0044027">
    <property type="term" value="P:negative regulation of gene expression via chromosomal CpG island methylation"/>
    <property type="evidence" value="ECO:0007669"/>
    <property type="project" value="TreeGrafter"/>
</dbReference>
<dbReference type="EMBL" id="UIDG01000334">
    <property type="protein sequence ID" value="SUS07215.1"/>
    <property type="molecule type" value="Genomic_DNA"/>
</dbReference>
<protein>
    <recommendedName>
        <fullName evidence="1">DNA (cytosine-5-)-methyltransferase</fullName>
        <ecNumber evidence="1">2.1.1.37</ecNumber>
    </recommendedName>
</protein>
<dbReference type="PANTHER" id="PTHR10629:SF52">
    <property type="entry name" value="DNA (CYTOSINE-5)-METHYLTRANSFERASE 1"/>
    <property type="match status" value="1"/>
</dbReference>
<dbReference type="SUPFAM" id="SSF53335">
    <property type="entry name" value="S-adenosyl-L-methionine-dependent methyltransferases"/>
    <property type="match status" value="1"/>
</dbReference>
<keyword evidence="4" id="KW-0949">S-adenosyl-L-methionine</keyword>
<dbReference type="Gene3D" id="3.90.120.10">
    <property type="entry name" value="DNA Methylase, subunit A, domain 2"/>
    <property type="match status" value="1"/>
</dbReference>
<dbReference type="PANTHER" id="PTHR10629">
    <property type="entry name" value="CYTOSINE-SPECIFIC METHYLTRANSFERASE"/>
    <property type="match status" value="1"/>
</dbReference>
<sequence length="500" mass="56231">MPIPIIDLFAGPGGLNEGFSRVEDARGDAVFETVLSVEKDEVAHQTLELRALYRRLRQRSDLKKYWEYVQGGITREELFTSAGDLADAARAEALNATLGVSDAANLEIEAKIARQLQNAGSADCILIGGPPCQAYSLVGRARRRHEDKEEFESDQLHVLYREYLRIVARFRPMVFVMENVPGLLSAKLKGTRVFQMICDDLHAVGYDLYPLNEAKPGAATDDPKNFVVEAERHGVPQARSRVFILGLRSDLHLKRRAIAKSSSEQVTIADAIADLPRIRSRLSKEPDSADRWLSAITEPFLGYSFAGLEPAFRSALYNRIGTMHANYPLGARSMERVKSGPDRLSDWFGAATCDLVLNHNSRGHMRRDLLRYFFWAEYASHFGRSPTLADVPHFLRPNHLNVTGDATDLPFADRFRVQIRSRPSTTVVSHIAKDGHYYIHYEPKQCRSLSVREAARLQTFPDDYFFEGPVTEQYFQVGNAVPPYLAKQIGTVVHAILRGQ</sequence>
<dbReference type="PROSITE" id="PS51679">
    <property type="entry name" value="SAM_MT_C5"/>
    <property type="match status" value="1"/>
</dbReference>
<dbReference type="Gene3D" id="3.40.50.150">
    <property type="entry name" value="Vaccinia Virus protein VP39"/>
    <property type="match status" value="1"/>
</dbReference>
<dbReference type="EC" id="2.1.1.37" evidence="1"/>